<dbReference type="STRING" id="683260.SAMN05421874_124116"/>
<name>A0A1G9LCH5_9ACTN</name>
<keyword evidence="2" id="KW-1185">Reference proteome</keyword>
<gene>
    <name evidence="1" type="ORF">SAMN05421874_124116</name>
</gene>
<reference evidence="1 2" key="1">
    <citation type="submission" date="2016-10" db="EMBL/GenBank/DDBJ databases">
        <authorList>
            <person name="de Groot N.N."/>
        </authorList>
    </citation>
    <scope>NUCLEOTIDE SEQUENCE [LARGE SCALE GENOMIC DNA]</scope>
    <source>
        <strain evidence="1 2">CGMCC 4.5681</strain>
    </source>
</reference>
<protein>
    <submittedName>
        <fullName evidence="1">Uncharacterized protein</fullName>
    </submittedName>
</protein>
<dbReference type="EMBL" id="FNFB01000024">
    <property type="protein sequence ID" value="SDL59668.1"/>
    <property type="molecule type" value="Genomic_DNA"/>
</dbReference>
<evidence type="ECO:0000313" key="1">
    <source>
        <dbReference type="EMBL" id="SDL59668.1"/>
    </source>
</evidence>
<dbReference type="AlphaFoldDB" id="A0A1G9LCH5"/>
<proteinExistence type="predicted"/>
<accession>A0A1G9LCH5</accession>
<evidence type="ECO:0000313" key="2">
    <source>
        <dbReference type="Proteomes" id="UP000198683"/>
    </source>
</evidence>
<sequence>MAREDLRWKREQERLQAEREHELKAYWRNERLRLYSSFSGLAQSWANLLQDAIDDLQKDALSEETLARLQELHKRVRDSFDEIILLGSPKTTDACWLFLTEHELALRFVEGESLKVNRQHLDGVCDQVLDTLRVELGIEPHNLPALLKKWDLLPPA</sequence>
<organism evidence="1 2">
    <name type="scientific">Nonomuraea maritima</name>
    <dbReference type="NCBI Taxonomy" id="683260"/>
    <lineage>
        <taxon>Bacteria</taxon>
        <taxon>Bacillati</taxon>
        <taxon>Actinomycetota</taxon>
        <taxon>Actinomycetes</taxon>
        <taxon>Streptosporangiales</taxon>
        <taxon>Streptosporangiaceae</taxon>
        <taxon>Nonomuraea</taxon>
    </lineage>
</organism>
<dbReference type="Proteomes" id="UP000198683">
    <property type="component" value="Unassembled WGS sequence"/>
</dbReference>